<dbReference type="InterPro" id="IPR001509">
    <property type="entry name" value="Epimerase_deHydtase"/>
</dbReference>
<dbReference type="AlphaFoldDB" id="A0A244CW16"/>
<dbReference type="NCBIfam" id="TIGR01777">
    <property type="entry name" value="yfcH"/>
    <property type="match status" value="1"/>
</dbReference>
<comment type="similarity">
    <text evidence="1">Belongs to the NAD(P)-dependent epimerase/dehydratase family. SDR39U1 subfamily.</text>
</comment>
<dbReference type="InterPro" id="IPR013549">
    <property type="entry name" value="DUF1731"/>
</dbReference>
<proteinExistence type="inferred from homology"/>
<dbReference type="Gene3D" id="3.40.50.720">
    <property type="entry name" value="NAD(P)-binding Rossmann-like Domain"/>
    <property type="match status" value="1"/>
</dbReference>
<feature type="domain" description="NAD-dependent epimerase/dehydratase" evidence="2">
    <location>
        <begin position="3"/>
        <end position="214"/>
    </location>
</feature>
<evidence type="ECO:0000256" key="1">
    <source>
        <dbReference type="ARBA" id="ARBA00009353"/>
    </source>
</evidence>
<feature type="domain" description="DUF1731" evidence="3">
    <location>
        <begin position="248"/>
        <end position="294"/>
    </location>
</feature>
<dbReference type="CDD" id="cd05242">
    <property type="entry name" value="SDR_a8"/>
    <property type="match status" value="1"/>
</dbReference>
<dbReference type="Pfam" id="PF08338">
    <property type="entry name" value="DUF1731"/>
    <property type="match status" value="1"/>
</dbReference>
<reference evidence="4 5" key="1">
    <citation type="submission" date="2017-02" db="EMBL/GenBank/DDBJ databases">
        <title>Pseudoalteromonas ulvae TC14 Genome.</title>
        <authorList>
            <person name="Molmeret M."/>
        </authorList>
    </citation>
    <scope>NUCLEOTIDE SEQUENCE [LARGE SCALE GENOMIC DNA]</scope>
    <source>
        <strain evidence="4">TC14</strain>
    </source>
</reference>
<name>A0A244CW16_PSEDV</name>
<gene>
    <name evidence="4" type="ORF">B1199_05355</name>
</gene>
<dbReference type="Proteomes" id="UP000194841">
    <property type="component" value="Unassembled WGS sequence"/>
</dbReference>
<comment type="caution">
    <text evidence="4">The sequence shown here is derived from an EMBL/GenBank/DDBJ whole genome shotgun (WGS) entry which is preliminary data.</text>
</comment>
<accession>A0A244CW16</accession>
<dbReference type="InterPro" id="IPR010099">
    <property type="entry name" value="SDR39U1"/>
</dbReference>
<dbReference type="EMBL" id="MWPV01000001">
    <property type="protein sequence ID" value="OUL59823.1"/>
    <property type="molecule type" value="Genomic_DNA"/>
</dbReference>
<evidence type="ECO:0000259" key="3">
    <source>
        <dbReference type="Pfam" id="PF08338"/>
    </source>
</evidence>
<dbReference type="RefSeq" id="WP_086743222.1">
    <property type="nucleotide sequence ID" value="NZ_MWPV01000001.1"/>
</dbReference>
<dbReference type="InterPro" id="IPR036291">
    <property type="entry name" value="NAD(P)-bd_dom_sf"/>
</dbReference>
<sequence length="297" mass="32846">MNILITGGTGLIGTKLVQFLNNHHHVTVLTRQLDKAYQINGHQVQAVTALSQINFNNIDTVINLAGEPIADKRWSAKQKQKIEQSRFTITQALVDGINAADTPPHTFISGSAIGYYGRQTTQVDESHTDYFDEFSHQLCKKWEQIALGAKTEQTRVCLLRTGIVLCDKGGALQKMLPAFKLGLGGPIATGQQMMSWIHIDDMISAILFILETPNLQGPINATAPNPVSNAQFSHLLAKTIRRPDFLTMPAAVLRLMFGEMADLLVHGQAVKPQVLLDSGFRFHHQYLNEALQSLLNK</sequence>
<dbReference type="PANTHER" id="PTHR11092">
    <property type="entry name" value="SUGAR NUCLEOTIDE EPIMERASE RELATED"/>
    <property type="match status" value="1"/>
</dbReference>
<evidence type="ECO:0000259" key="2">
    <source>
        <dbReference type="Pfam" id="PF01370"/>
    </source>
</evidence>
<dbReference type="SUPFAM" id="SSF51735">
    <property type="entry name" value="NAD(P)-binding Rossmann-fold domains"/>
    <property type="match status" value="1"/>
</dbReference>
<evidence type="ECO:0000313" key="5">
    <source>
        <dbReference type="Proteomes" id="UP000194841"/>
    </source>
</evidence>
<evidence type="ECO:0000313" key="4">
    <source>
        <dbReference type="EMBL" id="OUL59823.1"/>
    </source>
</evidence>
<keyword evidence="5" id="KW-1185">Reference proteome</keyword>
<dbReference type="OrthoDB" id="9801773at2"/>
<organism evidence="4 5">
    <name type="scientific">Pseudoalteromonas ulvae</name>
    <dbReference type="NCBI Taxonomy" id="107327"/>
    <lineage>
        <taxon>Bacteria</taxon>
        <taxon>Pseudomonadati</taxon>
        <taxon>Pseudomonadota</taxon>
        <taxon>Gammaproteobacteria</taxon>
        <taxon>Alteromonadales</taxon>
        <taxon>Pseudoalteromonadaceae</taxon>
        <taxon>Pseudoalteromonas</taxon>
    </lineage>
</organism>
<dbReference type="Pfam" id="PF01370">
    <property type="entry name" value="Epimerase"/>
    <property type="match status" value="1"/>
</dbReference>
<protein>
    <submittedName>
        <fullName evidence="4">TIGR01777 family protein</fullName>
    </submittedName>
</protein>
<dbReference type="PANTHER" id="PTHR11092:SF0">
    <property type="entry name" value="EPIMERASE FAMILY PROTEIN SDR39U1"/>
    <property type="match status" value="1"/>
</dbReference>